<evidence type="ECO:0000256" key="2">
    <source>
        <dbReference type="ARBA" id="ARBA00023015"/>
    </source>
</evidence>
<evidence type="ECO:0000259" key="5">
    <source>
        <dbReference type="PROSITE" id="PS50931"/>
    </source>
</evidence>
<dbReference type="GO" id="GO:0006351">
    <property type="term" value="P:DNA-templated transcription"/>
    <property type="evidence" value="ECO:0007669"/>
    <property type="project" value="TreeGrafter"/>
</dbReference>
<gene>
    <name evidence="6" type="ORF">F7R26_032050</name>
</gene>
<dbReference type="InterPro" id="IPR036390">
    <property type="entry name" value="WH_DNA-bd_sf"/>
</dbReference>
<dbReference type="PANTHER" id="PTHR30537">
    <property type="entry name" value="HTH-TYPE TRANSCRIPTIONAL REGULATOR"/>
    <property type="match status" value="1"/>
</dbReference>
<proteinExistence type="inferred from homology"/>
<accession>A0A643FTB2</accession>
<dbReference type="GeneID" id="98405600"/>
<keyword evidence="3" id="KW-0238">DNA-binding</keyword>
<dbReference type="InterPro" id="IPR058163">
    <property type="entry name" value="LysR-type_TF_proteobact-type"/>
</dbReference>
<dbReference type="RefSeq" id="WP_150986728.1">
    <property type="nucleotide sequence ID" value="NZ_CP062804.1"/>
</dbReference>
<dbReference type="AlphaFoldDB" id="A0A643FTB2"/>
<dbReference type="FunFam" id="1.10.10.10:FF:000001">
    <property type="entry name" value="LysR family transcriptional regulator"/>
    <property type="match status" value="1"/>
</dbReference>
<name>A0A643FTB2_9BURK</name>
<comment type="similarity">
    <text evidence="1">Belongs to the LysR transcriptional regulatory family.</text>
</comment>
<dbReference type="Proteomes" id="UP000397656">
    <property type="component" value="Chromosome 2"/>
</dbReference>
<dbReference type="Pfam" id="PF03466">
    <property type="entry name" value="LysR_substrate"/>
    <property type="match status" value="1"/>
</dbReference>
<dbReference type="SUPFAM" id="SSF46785">
    <property type="entry name" value="Winged helix' DNA-binding domain"/>
    <property type="match status" value="1"/>
</dbReference>
<dbReference type="InterPro" id="IPR036388">
    <property type="entry name" value="WH-like_DNA-bd_sf"/>
</dbReference>
<dbReference type="EMBL" id="CP062804">
    <property type="protein sequence ID" value="QOT79368.1"/>
    <property type="molecule type" value="Genomic_DNA"/>
</dbReference>
<dbReference type="GO" id="GO:0043565">
    <property type="term" value="F:sequence-specific DNA binding"/>
    <property type="evidence" value="ECO:0007669"/>
    <property type="project" value="TreeGrafter"/>
</dbReference>
<reference evidence="6 7" key="1">
    <citation type="submission" date="2020-10" db="EMBL/GenBank/DDBJ databases">
        <title>Complete genome sequence of Cupriavidus basilensis CCUG 49340T.</title>
        <authorList>
            <person name="Salva-Serra F."/>
            <person name="Donoso R.A."/>
            <person name="Cho K.H."/>
            <person name="Yoo J.A."/>
            <person name="Lee K."/>
            <person name="Yoon S.-H."/>
            <person name="Perez-Pantoja D."/>
            <person name="Moore E.R.B."/>
        </authorList>
    </citation>
    <scope>NUCLEOTIDE SEQUENCE [LARGE SCALE GENOMIC DNA]</scope>
    <source>
        <strain evidence="7">CCUG 49340</strain>
    </source>
</reference>
<evidence type="ECO:0000313" key="7">
    <source>
        <dbReference type="Proteomes" id="UP000397656"/>
    </source>
</evidence>
<evidence type="ECO:0000256" key="4">
    <source>
        <dbReference type="ARBA" id="ARBA00023163"/>
    </source>
</evidence>
<dbReference type="PROSITE" id="PS50931">
    <property type="entry name" value="HTH_LYSR"/>
    <property type="match status" value="1"/>
</dbReference>
<dbReference type="GO" id="GO:0003700">
    <property type="term" value="F:DNA-binding transcription factor activity"/>
    <property type="evidence" value="ECO:0007669"/>
    <property type="project" value="InterPro"/>
</dbReference>
<evidence type="ECO:0000313" key="6">
    <source>
        <dbReference type="EMBL" id="QOT79368.1"/>
    </source>
</evidence>
<dbReference type="Gene3D" id="3.40.190.290">
    <property type="match status" value="1"/>
</dbReference>
<dbReference type="InterPro" id="IPR005119">
    <property type="entry name" value="LysR_subst-bd"/>
</dbReference>
<feature type="domain" description="HTH lysR-type" evidence="5">
    <location>
        <begin position="1"/>
        <end position="59"/>
    </location>
</feature>
<protein>
    <submittedName>
        <fullName evidence="6">LysR family transcriptional regulator</fullName>
    </submittedName>
</protein>
<keyword evidence="4" id="KW-0804">Transcription</keyword>
<evidence type="ECO:0000256" key="1">
    <source>
        <dbReference type="ARBA" id="ARBA00009437"/>
    </source>
</evidence>
<dbReference type="PANTHER" id="PTHR30537:SF5">
    <property type="entry name" value="HTH-TYPE TRANSCRIPTIONAL ACTIVATOR TTDR-RELATED"/>
    <property type="match status" value="1"/>
</dbReference>
<keyword evidence="2" id="KW-0805">Transcription regulation</keyword>
<sequence length="307" mass="33714">MDRLEAMVILLAAIDTGRLSAASRKLRIPLATVSRRVSELEAHLNVRLLVRGTRKLTLTEAGRAYVTSCRRVLEEIAEIERTASGEYHAPQGELVISVPPVLGRIHVMPVIVDFLRAFPQVRMRVQLTDRLVNLLDERVDLVLRIGEQPSSSLIGTRIGLLREVVCASPAYLKQRGAPEKPEDLLSHDCVTYEGYAVGSNWEFLSKGRPLKIEVPSRLVVNSVEAAVVAAAQAAGIARVASYQIEELVKSGSLKMLLEAFEPLPAPVNLIYAGQGQIPLKLRAFIDFAVPRLRERLGLARAAGPRTP</sequence>
<dbReference type="Pfam" id="PF00126">
    <property type="entry name" value="HTH_1"/>
    <property type="match status" value="1"/>
</dbReference>
<dbReference type="InterPro" id="IPR000847">
    <property type="entry name" value="LysR_HTH_N"/>
</dbReference>
<evidence type="ECO:0000256" key="3">
    <source>
        <dbReference type="ARBA" id="ARBA00023125"/>
    </source>
</evidence>
<dbReference type="Gene3D" id="1.10.10.10">
    <property type="entry name" value="Winged helix-like DNA-binding domain superfamily/Winged helix DNA-binding domain"/>
    <property type="match status" value="1"/>
</dbReference>
<organism evidence="6 7">
    <name type="scientific">Cupriavidus basilensis</name>
    <dbReference type="NCBI Taxonomy" id="68895"/>
    <lineage>
        <taxon>Bacteria</taxon>
        <taxon>Pseudomonadati</taxon>
        <taxon>Pseudomonadota</taxon>
        <taxon>Betaproteobacteria</taxon>
        <taxon>Burkholderiales</taxon>
        <taxon>Burkholderiaceae</taxon>
        <taxon>Cupriavidus</taxon>
    </lineage>
</organism>
<dbReference type="SUPFAM" id="SSF53850">
    <property type="entry name" value="Periplasmic binding protein-like II"/>
    <property type="match status" value="1"/>
</dbReference>